<keyword evidence="1" id="KW-0808">Transferase</keyword>
<feature type="domain" description="GHMP kinase N-terminal" evidence="3">
    <location>
        <begin position="73"/>
        <end position="140"/>
    </location>
</feature>
<feature type="region of interest" description="Disordered" evidence="2">
    <location>
        <begin position="298"/>
        <end position="321"/>
    </location>
</feature>
<dbReference type="SUPFAM" id="SSF54211">
    <property type="entry name" value="Ribosomal protein S5 domain 2-like"/>
    <property type="match status" value="1"/>
</dbReference>
<dbReference type="InterPro" id="IPR006204">
    <property type="entry name" value="GHMP_kinase_N_dom"/>
</dbReference>
<dbReference type="Pfam" id="PF00288">
    <property type="entry name" value="GHMP_kinases_N"/>
    <property type="match status" value="1"/>
</dbReference>
<dbReference type="GO" id="GO:0005524">
    <property type="term" value="F:ATP binding"/>
    <property type="evidence" value="ECO:0007669"/>
    <property type="project" value="InterPro"/>
</dbReference>
<dbReference type="InterPro" id="IPR020568">
    <property type="entry name" value="Ribosomal_Su5_D2-typ_SF"/>
</dbReference>
<evidence type="ECO:0000259" key="3">
    <source>
        <dbReference type="Pfam" id="PF00288"/>
    </source>
</evidence>
<sequence>MRPGTGLAACHHGEILQGVFLDERGRPCRGLVTLPMARPLTRATFTPLPGTPAHRVLVPGRGRAKAARAAALAVAECARLSGTRACGGLLHLSTGVPVGLGLGSSTSDVLAAIRAVSACFRTELPPGAIARLAVSAERAADPTMFGDRPVLFAQRRGLVLEELGAALPPMAVVGCLTGGGRAVSTLSVTGRTHREDDVDAYERLRDLLRRAIAAGDAAEVGRVAAESARRNQRLLPKAELGALEGVARACGAVGLQVAHSGNVAGLLFDAGQQALRERLDECRARLRGHGLTAVRTFRTPPENEGERPWTTTYPKRSADRT</sequence>
<evidence type="ECO:0000313" key="4">
    <source>
        <dbReference type="EMBL" id="NYE47096.1"/>
    </source>
</evidence>
<reference evidence="4 5" key="1">
    <citation type="submission" date="2020-07" db="EMBL/GenBank/DDBJ databases">
        <title>Sequencing the genomes of 1000 actinobacteria strains.</title>
        <authorList>
            <person name="Klenk H.-P."/>
        </authorList>
    </citation>
    <scope>NUCLEOTIDE SEQUENCE [LARGE SCALE GENOMIC DNA]</scope>
    <source>
        <strain evidence="4 5">CXB654</strain>
    </source>
</reference>
<evidence type="ECO:0000313" key="5">
    <source>
        <dbReference type="Proteomes" id="UP000589036"/>
    </source>
</evidence>
<dbReference type="InterPro" id="IPR014721">
    <property type="entry name" value="Ribsml_uS5_D2-typ_fold_subgr"/>
</dbReference>
<evidence type="ECO:0000256" key="1">
    <source>
        <dbReference type="ARBA" id="ARBA00022777"/>
    </source>
</evidence>
<dbReference type="AlphaFoldDB" id="A0A852TRS5"/>
<keyword evidence="1" id="KW-0418">Kinase</keyword>
<name>A0A852TRS5_9ACTN</name>
<dbReference type="EMBL" id="JACCCC010000001">
    <property type="protein sequence ID" value="NYE47096.1"/>
    <property type="molecule type" value="Genomic_DNA"/>
</dbReference>
<protein>
    <submittedName>
        <fullName evidence="4">Uncharacterized protein involved in propanediol utilization</fullName>
    </submittedName>
</protein>
<comment type="caution">
    <text evidence="4">The sequence shown here is derived from an EMBL/GenBank/DDBJ whole genome shotgun (WGS) entry which is preliminary data.</text>
</comment>
<proteinExistence type="predicted"/>
<dbReference type="RefSeq" id="WP_179643100.1">
    <property type="nucleotide sequence ID" value="NZ_BAAAYY010000041.1"/>
</dbReference>
<dbReference type="GO" id="GO:0016301">
    <property type="term" value="F:kinase activity"/>
    <property type="evidence" value="ECO:0007669"/>
    <property type="project" value="UniProtKB-KW"/>
</dbReference>
<evidence type="ECO:0000256" key="2">
    <source>
        <dbReference type="SAM" id="MobiDB-lite"/>
    </source>
</evidence>
<keyword evidence="5" id="KW-1185">Reference proteome</keyword>
<organism evidence="4 5">
    <name type="scientific">Spinactinospora alkalitolerans</name>
    <dbReference type="NCBI Taxonomy" id="687207"/>
    <lineage>
        <taxon>Bacteria</taxon>
        <taxon>Bacillati</taxon>
        <taxon>Actinomycetota</taxon>
        <taxon>Actinomycetes</taxon>
        <taxon>Streptosporangiales</taxon>
        <taxon>Nocardiopsidaceae</taxon>
        <taxon>Spinactinospora</taxon>
    </lineage>
</organism>
<gene>
    <name evidence="4" type="ORF">HDA32_002216</name>
</gene>
<accession>A0A852TRS5</accession>
<dbReference type="Proteomes" id="UP000589036">
    <property type="component" value="Unassembled WGS sequence"/>
</dbReference>
<dbReference type="Gene3D" id="3.30.230.10">
    <property type="match status" value="1"/>
</dbReference>